<proteinExistence type="predicted"/>
<reference evidence="3" key="1">
    <citation type="journal article" date="2019" name="Int. J. Syst. Evol. Microbiol.">
        <title>The Global Catalogue of Microorganisms (GCM) 10K type strain sequencing project: providing services to taxonomists for standard genome sequencing and annotation.</title>
        <authorList>
            <consortium name="The Broad Institute Genomics Platform"/>
            <consortium name="The Broad Institute Genome Sequencing Center for Infectious Disease"/>
            <person name="Wu L."/>
            <person name="Ma J."/>
        </authorList>
    </citation>
    <scope>NUCLEOTIDE SEQUENCE [LARGE SCALE GENOMIC DNA]</scope>
    <source>
        <strain evidence="3">CCUG 48316</strain>
    </source>
</reference>
<evidence type="ECO:0000313" key="2">
    <source>
        <dbReference type="EMBL" id="MFC6792916.1"/>
    </source>
</evidence>
<evidence type="ECO:0000313" key="3">
    <source>
        <dbReference type="Proteomes" id="UP001596292"/>
    </source>
</evidence>
<dbReference type="PANTHER" id="PTHR46438">
    <property type="entry name" value="ALPHA/BETA-HYDROLASES SUPERFAMILY PROTEIN"/>
    <property type="match status" value="1"/>
</dbReference>
<keyword evidence="3" id="KW-1185">Reference proteome</keyword>
<sequence length="336" mass="36658">MHSIARPTGRTALALAATIGALGLTRKFARDSHVPLAAALPGTRETVATAQAGTVSYYASPEGSGRPLLLIDSINAAGSAYETRPLYLHYRESRPVYALDLPGFGFSERSRRRYTPRLMADAIHAVVERIRARHGGVAVDAMAISLSCSYLARACLARPADYATLGLISPTGFDARLSGEGPVDGHRGRDLVRSILDRRLLGPALFGALASRVSIRFFLEKTFGATKIDEGLLDYAYATSHQPGAEHAPYCFIAGHLFPTDSTLLYDRLRLPVWMIHGQRGDFVDYRLAPRFADRRNWRIDTVPTGALPQFERLRAVTDFYDGFLGAIRPAAGARG</sequence>
<dbReference type="Pfam" id="PF12697">
    <property type="entry name" value="Abhydrolase_6"/>
    <property type="match status" value="1"/>
</dbReference>
<dbReference type="RefSeq" id="WP_378975119.1">
    <property type="nucleotide sequence ID" value="NZ_JBHSWN010000001.1"/>
</dbReference>
<dbReference type="GO" id="GO:0016787">
    <property type="term" value="F:hydrolase activity"/>
    <property type="evidence" value="ECO:0007669"/>
    <property type="project" value="UniProtKB-KW"/>
</dbReference>
<dbReference type="InterPro" id="IPR000073">
    <property type="entry name" value="AB_hydrolase_1"/>
</dbReference>
<dbReference type="EMBL" id="JBHSWN010000001">
    <property type="protein sequence ID" value="MFC6792916.1"/>
    <property type="molecule type" value="Genomic_DNA"/>
</dbReference>
<dbReference type="SUPFAM" id="SSF53474">
    <property type="entry name" value="alpha/beta-Hydrolases"/>
    <property type="match status" value="1"/>
</dbReference>
<keyword evidence="2" id="KW-0378">Hydrolase</keyword>
<name>A0ABW2BSH4_9HYPH</name>
<dbReference type="Proteomes" id="UP001596292">
    <property type="component" value="Unassembled WGS sequence"/>
</dbReference>
<protein>
    <submittedName>
        <fullName evidence="2">Alpha/beta fold hydrolase</fullName>
    </submittedName>
</protein>
<accession>A0ABW2BSH4</accession>
<dbReference type="Gene3D" id="3.40.50.1820">
    <property type="entry name" value="alpha/beta hydrolase"/>
    <property type="match status" value="1"/>
</dbReference>
<evidence type="ECO:0000259" key="1">
    <source>
        <dbReference type="Pfam" id="PF12697"/>
    </source>
</evidence>
<comment type="caution">
    <text evidence="2">The sequence shown here is derived from an EMBL/GenBank/DDBJ whole genome shotgun (WGS) entry which is preliminary data.</text>
</comment>
<dbReference type="PANTHER" id="PTHR46438:SF2">
    <property type="entry name" value="ALPHA_BETA-HYDROLASES SUPERFAMILY PROTEIN"/>
    <property type="match status" value="1"/>
</dbReference>
<dbReference type="InterPro" id="IPR029058">
    <property type="entry name" value="AB_hydrolase_fold"/>
</dbReference>
<feature type="domain" description="AB hydrolase-1" evidence="1">
    <location>
        <begin position="87"/>
        <end position="311"/>
    </location>
</feature>
<organism evidence="2 3">
    <name type="scientific">Methylobacterium komagatae</name>
    <dbReference type="NCBI Taxonomy" id="374425"/>
    <lineage>
        <taxon>Bacteria</taxon>
        <taxon>Pseudomonadati</taxon>
        <taxon>Pseudomonadota</taxon>
        <taxon>Alphaproteobacteria</taxon>
        <taxon>Hyphomicrobiales</taxon>
        <taxon>Methylobacteriaceae</taxon>
        <taxon>Methylobacterium</taxon>
    </lineage>
</organism>
<gene>
    <name evidence="2" type="ORF">ACFQE0_27185</name>
</gene>